<dbReference type="AlphaFoldDB" id="A0A1D7TI40"/>
<dbReference type="SUPFAM" id="SSF53474">
    <property type="entry name" value="alpha/beta-Hydrolases"/>
    <property type="match status" value="1"/>
</dbReference>
<dbReference type="KEGG" id="shal:SHALO_0911"/>
<dbReference type="RefSeq" id="WP_069477554.1">
    <property type="nucleotide sequence ID" value="NZ_CP017111.1"/>
</dbReference>
<name>A0A1D7TI40_9BACT</name>
<evidence type="ECO:0000313" key="1">
    <source>
        <dbReference type="EMBL" id="AOO64692.1"/>
    </source>
</evidence>
<dbReference type="STRING" id="1193502.SHALO_0911"/>
<protein>
    <submittedName>
        <fullName evidence="1">Putative alpha/beta hydrolase</fullName>
    </submittedName>
</protein>
<gene>
    <name evidence="1" type="ORF">SHALO_0911</name>
</gene>
<dbReference type="PANTHER" id="PTHR15394">
    <property type="entry name" value="SERINE HYDROLASE RBBP9"/>
    <property type="match status" value="1"/>
</dbReference>
<keyword evidence="2" id="KW-1185">Reference proteome</keyword>
<dbReference type="InterPro" id="IPR029058">
    <property type="entry name" value="AB_hydrolase_fold"/>
</dbReference>
<reference evidence="2" key="1">
    <citation type="submission" date="2016-08" db="EMBL/GenBank/DDBJ databases">
        <title>Complete genome sequence of the organohalide-respiring Epsilonproteobacterium Sulfurospirillum halorespirans.</title>
        <authorList>
            <person name="Goris T."/>
            <person name="Zimmermann J."/>
            <person name="Schenz B."/>
            <person name="Lemos M."/>
            <person name="Hackermueller J."/>
            <person name="Diekert G."/>
        </authorList>
    </citation>
    <scope>NUCLEOTIDE SEQUENCE [LARGE SCALE GENOMIC DNA]</scope>
    <source>
        <strain>DSM 13726</strain>
        <strain evidence="2">PCE-M2</strain>
    </source>
</reference>
<sequence>MKKVYIIHGYSASSNDHWFPWFVEKVHTVYGIEVALLRMPMSETPQVEAWLEKLRDKIGTPNNETFIIAHSLGCITLLRYLDALPESFALGGMILVSPFDKPLEIFPNLDAFVDTKLDYAKLSRNILQKHVIFSDNDMYVPSFISKELGIKLDSALLEIPRGGHFLGIEGFEMFPELYEIFRQMITKY</sequence>
<dbReference type="EMBL" id="CP017111">
    <property type="protein sequence ID" value="AOO64692.1"/>
    <property type="molecule type" value="Genomic_DNA"/>
</dbReference>
<proteinExistence type="predicted"/>
<organism evidence="1 2">
    <name type="scientific">Sulfurospirillum halorespirans DSM 13726</name>
    <dbReference type="NCBI Taxonomy" id="1193502"/>
    <lineage>
        <taxon>Bacteria</taxon>
        <taxon>Pseudomonadati</taxon>
        <taxon>Campylobacterota</taxon>
        <taxon>Epsilonproteobacteria</taxon>
        <taxon>Campylobacterales</taxon>
        <taxon>Sulfurospirillaceae</taxon>
        <taxon>Sulfurospirillum</taxon>
    </lineage>
</organism>
<dbReference type="PANTHER" id="PTHR15394:SF3">
    <property type="entry name" value="SERINE HYDROLASE RBBP9"/>
    <property type="match status" value="1"/>
</dbReference>
<dbReference type="PATRIC" id="fig|1193502.14.peg.918"/>
<dbReference type="Gene3D" id="3.40.50.1820">
    <property type="entry name" value="alpha/beta hydrolase"/>
    <property type="match status" value="1"/>
</dbReference>
<keyword evidence="1" id="KW-0378">Hydrolase</keyword>
<dbReference type="Proteomes" id="UP000094609">
    <property type="component" value="Chromosome"/>
</dbReference>
<dbReference type="GO" id="GO:0016787">
    <property type="term" value="F:hydrolase activity"/>
    <property type="evidence" value="ECO:0007669"/>
    <property type="project" value="UniProtKB-KW"/>
</dbReference>
<dbReference type="Pfam" id="PF06821">
    <property type="entry name" value="Ser_hydrolase"/>
    <property type="match status" value="1"/>
</dbReference>
<dbReference type="InterPro" id="IPR010662">
    <property type="entry name" value="RBBP9/YdeN"/>
</dbReference>
<accession>A0A1D7TI40</accession>
<evidence type="ECO:0000313" key="2">
    <source>
        <dbReference type="Proteomes" id="UP000094609"/>
    </source>
</evidence>